<sequence length="1310" mass="145697">MVYQLLWGAALCVVPFTLLGCADKKLIEEYKERIRVLEKDAGEDCQKKCKNSALYGRWSTSTHGHQCMESTDFGPKPICMCSASETRPKDCISGTEVLLERGAAGSGSVATDTADVDAESEVSTALAANVSAAASRAAGVSRHGALAEAGGSPRHTVNRFCDKDGLRAMHGGQYAEQEEGEGMASSNQLESAILNDISKELETNNVDKMAKEIFTFYVCVRWIPEGTFWEIAKQELAASLVKSIVDHEENLDQAVAELYQRYKYVPLLCSQNLEVWRKTEEKHHTYFGQFREDVKRLAKWLEEKKDGMVHKDLVTIDQTFCGGNQMNAKTCNAKLEFNDAVKDWIPWASFEGTKDKWRIMQALFHSFEERQANDEGWRKEIQDWKAKFPYHSFIDKPGGMASEMSPTAEQRFLVCFGKRVASELHRRPNGQHIMTDQNNIGCHGWWDQQAARDMLNRMVELWKPPTCQLSEMVYAMKKEILAMFVKMNERLFDALPTMLMDEQLDEQDMLDQHMAGPGPYAPQSAHDGAFVDGMRVACLGKLKYPPGCEESHFLAEGNCELVVKAGKMGTVVIVDGKLHVLWGDDKTPRSAEPGQLHIMPHGWEGHKSMSSRMRDLVAGLGAVADRANAMFASMFRQNYQGLSVMMSESVSKWIVCPIREDANLQELDSHLGVEDAAFQDFRKEAYSKWTGYEAKVPGEECKKPDFLQGDFGAAEVCEISELHADHVERYFDEAGDQEAFICPLKPDLRFDEQLTVLSEKSDMCFLRMTNEQARHYGWQYRGDFPARRQNDQMENPPRQEFELVKLLKVPEGVEDNQVSFGRYCPLDELLANPRFCDKPPTFNPWPSADAMAAHLAGSVAGLFGVGAAALQGSIAAFQANLTSQALKEGAATAATVVKEKTIDGLFGTGRLLHKSGKFALAYLSDDLPGASRRKRKLEEDAFGTLEGGAMLHRLSFQRAIGASGRTSNSKDRFERYVVSYPCGNFDPALQFSIRREWGQIARRMVREASKQAKKMEVKGPHVLDYEHFGMLLRGEARVFEDTGKAETENKTFFELGAAIQVSTVSKPEDVQCSGNGITSSCEPADRCQRSWTSCVPKTVTDPDSWLLVKDQLLAKAVGALDLGQAVFGGKLSDLHGIKLALYCGEKKAFGNKPGEGPSGGGEKLLECLRRGVKQNAQLRAKTPWKLYYENEVVVVAVFDEIVGRWCQPSEASDESSRAVVCGEGAVVDQALDRHLGNEHKKAHMSAFKASVYRGLHSGAGYPNGAPREVLLKPEDILEAADLLLPDGIVPHQRNLADESQENPLIEEEMA</sequence>
<proteinExistence type="predicted"/>
<feature type="chain" id="PRO_5045315982" evidence="1">
    <location>
        <begin position="23"/>
        <end position="1310"/>
    </location>
</feature>
<comment type="caution">
    <text evidence="2">The sequence shown here is derived from an EMBL/GenBank/DDBJ whole genome shotgun (WGS) entry which is preliminary data.</text>
</comment>
<organism evidence="2 3">
    <name type="scientific">Prorocentrum cordatum</name>
    <dbReference type="NCBI Taxonomy" id="2364126"/>
    <lineage>
        <taxon>Eukaryota</taxon>
        <taxon>Sar</taxon>
        <taxon>Alveolata</taxon>
        <taxon>Dinophyceae</taxon>
        <taxon>Prorocentrales</taxon>
        <taxon>Prorocentraceae</taxon>
        <taxon>Prorocentrum</taxon>
    </lineage>
</organism>
<protein>
    <submittedName>
        <fullName evidence="2">Uncharacterized protein</fullName>
    </submittedName>
</protein>
<dbReference type="Proteomes" id="UP001189429">
    <property type="component" value="Unassembled WGS sequence"/>
</dbReference>
<keyword evidence="1" id="KW-0732">Signal</keyword>
<dbReference type="EMBL" id="CAUYUJ010009513">
    <property type="protein sequence ID" value="CAK0827001.1"/>
    <property type="molecule type" value="Genomic_DNA"/>
</dbReference>
<name>A0ABN9S7E2_9DINO</name>
<accession>A0ABN9S7E2</accession>
<keyword evidence="3" id="KW-1185">Reference proteome</keyword>
<gene>
    <name evidence="2" type="ORF">PCOR1329_LOCUS26640</name>
</gene>
<evidence type="ECO:0000256" key="1">
    <source>
        <dbReference type="SAM" id="SignalP"/>
    </source>
</evidence>
<reference evidence="2" key="1">
    <citation type="submission" date="2023-10" db="EMBL/GenBank/DDBJ databases">
        <authorList>
            <person name="Chen Y."/>
            <person name="Shah S."/>
            <person name="Dougan E. K."/>
            <person name="Thang M."/>
            <person name="Chan C."/>
        </authorList>
    </citation>
    <scope>NUCLEOTIDE SEQUENCE [LARGE SCALE GENOMIC DNA]</scope>
</reference>
<feature type="signal peptide" evidence="1">
    <location>
        <begin position="1"/>
        <end position="22"/>
    </location>
</feature>
<evidence type="ECO:0000313" key="2">
    <source>
        <dbReference type="EMBL" id="CAK0827001.1"/>
    </source>
</evidence>
<evidence type="ECO:0000313" key="3">
    <source>
        <dbReference type="Proteomes" id="UP001189429"/>
    </source>
</evidence>